<accession>A0A126Q0R6</accession>
<feature type="chain" id="PRO_5007272488" evidence="1">
    <location>
        <begin position="22"/>
        <end position="133"/>
    </location>
</feature>
<keyword evidence="1" id="KW-0732">Signal</keyword>
<evidence type="ECO:0000256" key="1">
    <source>
        <dbReference type="SAM" id="SignalP"/>
    </source>
</evidence>
<dbReference type="Proteomes" id="UP000063991">
    <property type="component" value="Chromosome"/>
</dbReference>
<proteinExistence type="predicted"/>
<sequence length="133" mass="15017">MKSVIYIAVTLLSLYGSPATAADNYTNALLNEAVRKGNKSTPLIVNPTLTMERLSTSDGEITYHYRSMTLTQNKGVNQFVEEQQKKLYPYVCTSPSQEIFRRHGITVNYLYNDKNNDFYAVISIDTTMCNEVG</sequence>
<evidence type="ECO:0000313" key="2">
    <source>
        <dbReference type="EMBL" id="AMJ98630.1"/>
    </source>
</evidence>
<dbReference type="Gene3D" id="3.30.300.250">
    <property type="match status" value="1"/>
</dbReference>
<name>A0A126Q0R6_ALTMA</name>
<dbReference type="OrthoDB" id="965642at2"/>
<dbReference type="EMBL" id="CP014323">
    <property type="protein sequence ID" value="AMJ98630.1"/>
    <property type="molecule type" value="Genomic_DNA"/>
</dbReference>
<reference evidence="2 3" key="1">
    <citation type="submission" date="2015-12" db="EMBL/GenBank/DDBJ databases">
        <authorList>
            <person name="Shamseldin A."/>
            <person name="Moawad H."/>
            <person name="Abd El-Rahim W.M."/>
            <person name="Sadowsky M.J."/>
        </authorList>
    </citation>
    <scope>NUCLEOTIDE SEQUENCE [LARGE SCALE GENOMIC DNA]</scope>
    <source>
        <strain evidence="2 3">D7</strain>
    </source>
</reference>
<dbReference type="RefSeq" id="WP_061095149.1">
    <property type="nucleotide sequence ID" value="NZ_CP014323.1"/>
</dbReference>
<evidence type="ECO:0000313" key="3">
    <source>
        <dbReference type="Proteomes" id="UP000063991"/>
    </source>
</evidence>
<dbReference type="AlphaFoldDB" id="A0A126Q0R6"/>
<gene>
    <name evidence="2" type="ORF">AVL55_10880</name>
</gene>
<organism evidence="2 3">
    <name type="scientific">Alteromonas macleodii</name>
    <name type="common">Pseudoalteromonas macleodii</name>
    <dbReference type="NCBI Taxonomy" id="28108"/>
    <lineage>
        <taxon>Bacteria</taxon>
        <taxon>Pseudomonadati</taxon>
        <taxon>Pseudomonadota</taxon>
        <taxon>Gammaproteobacteria</taxon>
        <taxon>Alteromonadales</taxon>
        <taxon>Alteromonadaceae</taxon>
        <taxon>Alteromonas/Salinimonas group</taxon>
        <taxon>Alteromonas</taxon>
    </lineage>
</organism>
<feature type="signal peptide" evidence="1">
    <location>
        <begin position="1"/>
        <end position="21"/>
    </location>
</feature>
<protein>
    <submittedName>
        <fullName evidence="2">Uncharacterized protein</fullName>
    </submittedName>
</protein>